<dbReference type="GO" id="GO:0009117">
    <property type="term" value="P:nucleotide metabolic process"/>
    <property type="evidence" value="ECO:0007669"/>
    <property type="project" value="UniProtKB-UniRule"/>
</dbReference>
<comment type="cofactor">
    <cofactor evidence="5">
        <name>Mn(2+)</name>
        <dbReference type="ChEBI" id="CHEBI:29035"/>
    </cofactor>
    <text evidence="5">Binds 2 manganese ions.</text>
</comment>
<evidence type="ECO:0000256" key="1">
    <source>
        <dbReference type="ARBA" id="ARBA00010373"/>
    </source>
</evidence>
<dbReference type="Gene3D" id="3.30.70.1250">
    <property type="entry name" value="Phosphopentomutase"/>
    <property type="match status" value="1"/>
</dbReference>
<dbReference type="EMBL" id="AYZK01000008">
    <property type="protein sequence ID" value="KRM86539.1"/>
    <property type="molecule type" value="Genomic_DNA"/>
</dbReference>
<comment type="catalytic activity">
    <reaction evidence="5">
        <text>2-deoxy-alpha-D-ribose 1-phosphate = 2-deoxy-D-ribose 5-phosphate</text>
        <dbReference type="Rhea" id="RHEA:27658"/>
        <dbReference type="ChEBI" id="CHEBI:57259"/>
        <dbReference type="ChEBI" id="CHEBI:62877"/>
        <dbReference type="EC" id="5.4.2.7"/>
    </reaction>
</comment>
<feature type="binding site" evidence="5">
    <location>
        <position position="338"/>
    </location>
    <ligand>
        <name>Mn(2+)</name>
        <dbReference type="ChEBI" id="CHEBI:29035"/>
        <label>1</label>
    </ligand>
</feature>
<dbReference type="SUPFAM" id="SSF143856">
    <property type="entry name" value="DeoB insert domain-like"/>
    <property type="match status" value="1"/>
</dbReference>
<evidence type="ECO:0000256" key="6">
    <source>
        <dbReference type="NCBIfam" id="TIGR01696"/>
    </source>
</evidence>
<dbReference type="AlphaFoldDB" id="A0A0R2CDT8"/>
<feature type="binding site" evidence="5">
    <location>
        <position position="302"/>
    </location>
    <ligand>
        <name>Mn(2+)</name>
        <dbReference type="ChEBI" id="CHEBI:29035"/>
        <label>2</label>
    </ligand>
</feature>
<protein>
    <recommendedName>
        <fullName evidence="5 6">Phosphopentomutase</fullName>
        <ecNumber evidence="5 6">5.4.2.7</ecNumber>
    </recommendedName>
    <alternativeName>
        <fullName evidence="5">Phosphodeoxyribomutase</fullName>
    </alternativeName>
</protein>
<keyword evidence="4 5" id="KW-0413">Isomerase</keyword>
<feature type="binding site" evidence="5">
    <location>
        <position position="350"/>
    </location>
    <ligand>
        <name>Mn(2+)</name>
        <dbReference type="ChEBI" id="CHEBI:29035"/>
        <label>2</label>
    </ligand>
</feature>
<accession>A0A0R2CDT8</accession>
<comment type="catalytic activity">
    <reaction evidence="5">
        <text>alpha-D-ribose 1-phosphate = D-ribose 5-phosphate</text>
        <dbReference type="Rhea" id="RHEA:18793"/>
        <dbReference type="ChEBI" id="CHEBI:57720"/>
        <dbReference type="ChEBI" id="CHEBI:78346"/>
        <dbReference type="EC" id="5.4.2.7"/>
    </reaction>
</comment>
<name>A0A0R2CDT8_9LACO</name>
<dbReference type="PANTHER" id="PTHR21110:SF0">
    <property type="entry name" value="PHOSPHOPENTOMUTASE"/>
    <property type="match status" value="1"/>
</dbReference>
<comment type="similarity">
    <text evidence="1 5">Belongs to the phosphopentomutase family.</text>
</comment>
<dbReference type="GO" id="GO:0006018">
    <property type="term" value="P:2-deoxyribose 1-phosphate catabolic process"/>
    <property type="evidence" value="ECO:0007669"/>
    <property type="project" value="UniProtKB-UniRule"/>
</dbReference>
<evidence type="ECO:0000256" key="3">
    <source>
        <dbReference type="ARBA" id="ARBA00023211"/>
    </source>
</evidence>
<dbReference type="SUPFAM" id="SSF53649">
    <property type="entry name" value="Alkaline phosphatase-like"/>
    <property type="match status" value="1"/>
</dbReference>
<comment type="subcellular location">
    <subcellularLocation>
        <location evidence="5">Cytoplasm</location>
    </subcellularLocation>
</comment>
<feature type="binding site" evidence="5">
    <location>
        <position position="297"/>
    </location>
    <ligand>
        <name>Mn(2+)</name>
        <dbReference type="ChEBI" id="CHEBI:29035"/>
        <label>2</label>
    </ligand>
</feature>
<dbReference type="GO" id="GO:0005829">
    <property type="term" value="C:cytosol"/>
    <property type="evidence" value="ECO:0007669"/>
    <property type="project" value="TreeGrafter"/>
</dbReference>
<feature type="domain" description="Metalloenzyme" evidence="7">
    <location>
        <begin position="12"/>
        <end position="398"/>
    </location>
</feature>
<dbReference type="GO" id="GO:0000287">
    <property type="term" value="F:magnesium ion binding"/>
    <property type="evidence" value="ECO:0007669"/>
    <property type="project" value="UniProtKB-UniRule"/>
</dbReference>
<keyword evidence="3 5" id="KW-0464">Manganese</keyword>
<comment type="function">
    <text evidence="5">Isomerase that catalyzes the conversion of deoxy-ribose 1-phosphate (dRib-1-P) and ribose 1-phosphate (Rib-1-P) to deoxy-ribose 5-phosphate (dRib-5-P) and ribose 5-phosphate (Rib-5-P), respectively.</text>
</comment>
<dbReference type="InterPro" id="IPR024052">
    <property type="entry name" value="Phosphopentomutase_DeoB_cap_sf"/>
</dbReference>
<keyword evidence="2 5" id="KW-0479">Metal-binding</keyword>
<dbReference type="GO" id="GO:0006015">
    <property type="term" value="P:5-phosphoribose 1-diphosphate biosynthetic process"/>
    <property type="evidence" value="ECO:0007669"/>
    <property type="project" value="UniProtKB-UniPathway"/>
</dbReference>
<keyword evidence="5" id="KW-0963">Cytoplasm</keyword>
<dbReference type="InterPro" id="IPR010045">
    <property type="entry name" value="DeoB"/>
</dbReference>
<comment type="caution">
    <text evidence="8">The sequence shown here is derived from an EMBL/GenBank/DDBJ whole genome shotgun (WGS) entry which is preliminary data.</text>
</comment>
<feature type="binding site" evidence="5">
    <location>
        <position position="339"/>
    </location>
    <ligand>
        <name>Mn(2+)</name>
        <dbReference type="ChEBI" id="CHEBI:29035"/>
        <label>1</label>
    </ligand>
</feature>
<organism evidence="8 9">
    <name type="scientific">Lacticaseibacillus thailandensis DSM 22698 = JCM 13996</name>
    <dbReference type="NCBI Taxonomy" id="1423810"/>
    <lineage>
        <taxon>Bacteria</taxon>
        <taxon>Bacillati</taxon>
        <taxon>Bacillota</taxon>
        <taxon>Bacilli</taxon>
        <taxon>Lactobacillales</taxon>
        <taxon>Lactobacillaceae</taxon>
        <taxon>Lacticaseibacillus</taxon>
    </lineage>
</organism>
<dbReference type="Gene3D" id="3.40.720.10">
    <property type="entry name" value="Alkaline Phosphatase, subunit A"/>
    <property type="match status" value="1"/>
</dbReference>
<dbReference type="Proteomes" id="UP000051789">
    <property type="component" value="Unassembled WGS sequence"/>
</dbReference>
<sequence>MRKEISMSRFDRVITIVMDGLGIGPAADSARFGDAGADTLGHIAEYMGADWRLPNLQRLGLGNIREDDEMIGITPVTAPRAAYGRMAEISASKDSVAGHWEMMGVPVTEPLALFPHGFPRELIEKISNFAQRPVIVNKPYSGAAVIHDYGEQQRSTGALIVYTSADSVLQIAANVDILPLDELYRICAYVRSITTKPPYRIGRVIARPYTFMAPDDFTRTSDRRDYTLKPTSTTVLDRLQAAGVSTYGVGKINDIFSGMGLDDGVHTTSNHDGMAQTLRVVRSGRGGLIFTNLVDLDAKYGHRRDPAGAARSLEEFDHDVGTLLPELGDRDLLLITADHGNDPTFHGTDHTRELVPLLAYSPSLVSATEHDAPALLPLGIREPFSDLGATILDNFGVDNGPFGASFMNALNAEPAMA</sequence>
<dbReference type="CDD" id="cd16009">
    <property type="entry name" value="PPM"/>
    <property type="match status" value="1"/>
</dbReference>
<evidence type="ECO:0000256" key="5">
    <source>
        <dbReference type="HAMAP-Rule" id="MF_00740"/>
    </source>
</evidence>
<evidence type="ECO:0000256" key="4">
    <source>
        <dbReference type="ARBA" id="ARBA00023235"/>
    </source>
</evidence>
<dbReference type="NCBIfam" id="NF003766">
    <property type="entry name" value="PRK05362.1"/>
    <property type="match status" value="1"/>
</dbReference>
<proteinExistence type="inferred from homology"/>
<dbReference type="PANTHER" id="PTHR21110">
    <property type="entry name" value="PHOSPHOPENTOMUTASE"/>
    <property type="match status" value="1"/>
</dbReference>
<dbReference type="PATRIC" id="fig|1423810.4.peg.1899"/>
<comment type="pathway">
    <text evidence="5">Carbohydrate degradation; 2-deoxy-D-ribose 1-phosphate degradation; D-glyceraldehyde 3-phosphate and acetaldehyde from 2-deoxy-alpha-D-ribose 1-phosphate: step 1/2.</text>
</comment>
<dbReference type="Pfam" id="PF01676">
    <property type="entry name" value="Metalloenzyme"/>
    <property type="match status" value="1"/>
</dbReference>
<dbReference type="GO" id="GO:0008973">
    <property type="term" value="F:phosphopentomutase activity"/>
    <property type="evidence" value="ECO:0007669"/>
    <property type="project" value="UniProtKB-UniRule"/>
</dbReference>
<feature type="binding site" evidence="5">
    <location>
        <position position="19"/>
    </location>
    <ligand>
        <name>Mn(2+)</name>
        <dbReference type="ChEBI" id="CHEBI:29035"/>
        <label>1</label>
    </ligand>
</feature>
<dbReference type="InterPro" id="IPR017850">
    <property type="entry name" value="Alkaline_phosphatase_core_sf"/>
</dbReference>
<dbReference type="InterPro" id="IPR006124">
    <property type="entry name" value="Metalloenzyme"/>
</dbReference>
<evidence type="ECO:0000313" key="9">
    <source>
        <dbReference type="Proteomes" id="UP000051789"/>
    </source>
</evidence>
<dbReference type="STRING" id="1423810.FD19_GL001852"/>
<dbReference type="GO" id="GO:0030145">
    <property type="term" value="F:manganese ion binding"/>
    <property type="evidence" value="ECO:0007669"/>
    <property type="project" value="UniProtKB-UniRule"/>
</dbReference>
<dbReference type="NCBIfam" id="TIGR01696">
    <property type="entry name" value="deoB"/>
    <property type="match status" value="1"/>
</dbReference>
<dbReference type="UniPathway" id="UPA00087">
    <property type="reaction ID" value="UER00173"/>
</dbReference>
<dbReference type="PIRSF" id="PIRSF001491">
    <property type="entry name" value="Ppentomutase"/>
    <property type="match status" value="1"/>
</dbReference>
<reference evidence="8 9" key="1">
    <citation type="journal article" date="2015" name="Genome Announc.">
        <title>Expanding the biotechnology potential of lactobacilli through comparative genomics of 213 strains and associated genera.</title>
        <authorList>
            <person name="Sun Z."/>
            <person name="Harris H.M."/>
            <person name="McCann A."/>
            <person name="Guo C."/>
            <person name="Argimon S."/>
            <person name="Zhang W."/>
            <person name="Yang X."/>
            <person name="Jeffery I.B."/>
            <person name="Cooney J.C."/>
            <person name="Kagawa T.F."/>
            <person name="Liu W."/>
            <person name="Song Y."/>
            <person name="Salvetti E."/>
            <person name="Wrobel A."/>
            <person name="Rasinkangas P."/>
            <person name="Parkhill J."/>
            <person name="Rea M.C."/>
            <person name="O'Sullivan O."/>
            <person name="Ritari J."/>
            <person name="Douillard F.P."/>
            <person name="Paul Ross R."/>
            <person name="Yang R."/>
            <person name="Briner A.E."/>
            <person name="Felis G.E."/>
            <person name="de Vos W.M."/>
            <person name="Barrangou R."/>
            <person name="Klaenhammer T.R."/>
            <person name="Caufield P.W."/>
            <person name="Cui Y."/>
            <person name="Zhang H."/>
            <person name="O'Toole P.W."/>
        </authorList>
    </citation>
    <scope>NUCLEOTIDE SEQUENCE [LARGE SCALE GENOMIC DNA]</scope>
    <source>
        <strain evidence="8 9">DSM 22698</strain>
    </source>
</reference>
<evidence type="ECO:0000313" key="8">
    <source>
        <dbReference type="EMBL" id="KRM86539.1"/>
    </source>
</evidence>
<dbReference type="HAMAP" id="MF_00740">
    <property type="entry name" value="Phosphopentomut"/>
    <property type="match status" value="1"/>
</dbReference>
<dbReference type="GO" id="GO:0043094">
    <property type="term" value="P:metabolic compound salvage"/>
    <property type="evidence" value="ECO:0007669"/>
    <property type="project" value="UniProtKB-UniRule"/>
</dbReference>
<keyword evidence="9" id="KW-1185">Reference proteome</keyword>
<evidence type="ECO:0000256" key="2">
    <source>
        <dbReference type="ARBA" id="ARBA00022723"/>
    </source>
</evidence>
<dbReference type="EC" id="5.4.2.7" evidence="5 6"/>
<gene>
    <name evidence="5" type="primary">deoB</name>
    <name evidence="8" type="ORF">FD19_GL001852</name>
</gene>
<evidence type="ECO:0000259" key="7">
    <source>
        <dbReference type="Pfam" id="PF01676"/>
    </source>
</evidence>